<dbReference type="EMBL" id="VYUA01000036">
    <property type="protein sequence ID" value="KAB2589091.1"/>
    <property type="molecule type" value="Genomic_DNA"/>
</dbReference>
<proteinExistence type="predicted"/>
<dbReference type="RefSeq" id="WP_151512935.1">
    <property type="nucleotide sequence ID" value="NZ_VYUA01000036.1"/>
</dbReference>
<protein>
    <submittedName>
        <fullName evidence="1">Uncharacterized protein</fullName>
    </submittedName>
</protein>
<dbReference type="Proteomes" id="UP000326907">
    <property type="component" value="Unassembled WGS sequence"/>
</dbReference>
<reference evidence="1 2" key="1">
    <citation type="submission" date="2019-09" db="EMBL/GenBank/DDBJ databases">
        <authorList>
            <person name="Liu P."/>
        </authorList>
    </citation>
    <scope>NUCLEOTIDE SEQUENCE [LARGE SCALE GENOMIC DNA]</scope>
    <source>
        <strain evidence="1 2">TRM68085</strain>
    </source>
</reference>
<comment type="caution">
    <text evidence="1">The sequence shown here is derived from an EMBL/GenBank/DDBJ whole genome shotgun (WGS) entry which is preliminary data.</text>
</comment>
<evidence type="ECO:0000313" key="2">
    <source>
        <dbReference type="Proteomes" id="UP000326907"/>
    </source>
</evidence>
<accession>A0A5N5EH71</accession>
<organism evidence="1 2">
    <name type="scientific">Streptomyces arboris</name>
    <dbReference type="NCBI Taxonomy" id="2600619"/>
    <lineage>
        <taxon>Bacteria</taxon>
        <taxon>Bacillati</taxon>
        <taxon>Actinomycetota</taxon>
        <taxon>Actinomycetes</taxon>
        <taxon>Kitasatosporales</taxon>
        <taxon>Streptomycetaceae</taxon>
        <taxon>Streptomyces</taxon>
    </lineage>
</organism>
<dbReference type="AlphaFoldDB" id="A0A5N5EH71"/>
<name>A0A5N5EH71_9ACTN</name>
<sequence>MAVVVVVVAGLLHAWRNTNVLTGDRLCGGLVSAEQADAVLPGAGRLDARGDGLGRDLTDTVCSVEKSSVVLGSGRSFLTVEVREEQAEDLLGVDWSPTPSRTSFFSGEATGGVDAYTGWVLLPEKCWTDRPVIVRTSTNEPVPDRTSFAALTTGTAREIAARATCGDLPEKPGPLLAPVSDEARPVTEGQACGLDGFSVGGQVPRGTKVLEAGQKAPAGLWSCKLTLDDDSRGPIRTDGFMTYTASQDPLLIAALRKTPDASRGRAPDGRAADVVKPQAMVLPCAEGGHLYVASQSGMQYMESRDRGADLPARDAYFAPFMKAAAKSFGCAAPAAG</sequence>
<evidence type="ECO:0000313" key="1">
    <source>
        <dbReference type="EMBL" id="KAB2589091.1"/>
    </source>
</evidence>
<gene>
    <name evidence="1" type="ORF">F5983_28855</name>
</gene>
<keyword evidence="2" id="KW-1185">Reference proteome</keyword>